<evidence type="ECO:0000256" key="3">
    <source>
        <dbReference type="ARBA" id="ARBA00022691"/>
    </source>
</evidence>
<keyword evidence="3" id="KW-0949">S-adenosyl-L-methionine</keyword>
<feature type="compositionally biased region" description="Basic and acidic residues" evidence="7">
    <location>
        <begin position="357"/>
        <end position="367"/>
    </location>
</feature>
<evidence type="ECO:0000256" key="1">
    <source>
        <dbReference type="ARBA" id="ARBA00001966"/>
    </source>
</evidence>
<feature type="region of interest" description="Disordered" evidence="7">
    <location>
        <begin position="341"/>
        <end position="367"/>
    </location>
</feature>
<dbReference type="SFLD" id="SFLDG01081">
    <property type="entry name" value="cleavage_of_the_Ca-Cb_bond_in"/>
    <property type="match status" value="1"/>
</dbReference>
<feature type="domain" description="Biotin and thiamin synthesis-associated" evidence="8">
    <location>
        <begin position="280"/>
        <end position="385"/>
    </location>
</feature>
<dbReference type="InterPro" id="IPR013785">
    <property type="entry name" value="Aldolase_TIM"/>
</dbReference>
<evidence type="ECO:0000256" key="5">
    <source>
        <dbReference type="ARBA" id="ARBA00023004"/>
    </source>
</evidence>
<evidence type="ECO:0000256" key="4">
    <source>
        <dbReference type="ARBA" id="ARBA00022723"/>
    </source>
</evidence>
<evidence type="ECO:0000313" key="9">
    <source>
        <dbReference type="EMBL" id="MDI6450676.1"/>
    </source>
</evidence>
<organism evidence="9 10">
    <name type="scientific">Anaerobaca lacustris</name>
    <dbReference type="NCBI Taxonomy" id="3044600"/>
    <lineage>
        <taxon>Bacteria</taxon>
        <taxon>Pseudomonadati</taxon>
        <taxon>Planctomycetota</taxon>
        <taxon>Phycisphaerae</taxon>
        <taxon>Sedimentisphaerales</taxon>
        <taxon>Anaerobacaceae</taxon>
        <taxon>Anaerobaca</taxon>
    </lineage>
</organism>
<dbReference type="GO" id="GO:0003824">
    <property type="term" value="F:catalytic activity"/>
    <property type="evidence" value="ECO:0007669"/>
    <property type="project" value="InterPro"/>
</dbReference>
<dbReference type="SFLD" id="SFLDG01060">
    <property type="entry name" value="BATS_domain_containing"/>
    <property type="match status" value="1"/>
</dbReference>
<dbReference type="GO" id="GO:0051539">
    <property type="term" value="F:4 iron, 4 sulfur cluster binding"/>
    <property type="evidence" value="ECO:0007669"/>
    <property type="project" value="UniProtKB-KW"/>
</dbReference>
<dbReference type="SMART" id="SM00876">
    <property type="entry name" value="BATS"/>
    <property type="match status" value="1"/>
</dbReference>
<dbReference type="RefSeq" id="WP_349246087.1">
    <property type="nucleotide sequence ID" value="NZ_JASCXX010000023.1"/>
</dbReference>
<keyword evidence="2" id="KW-0004">4Fe-4S</keyword>
<dbReference type="Pfam" id="PF06968">
    <property type="entry name" value="BATS"/>
    <property type="match status" value="1"/>
</dbReference>
<keyword evidence="4" id="KW-0479">Metal-binding</keyword>
<reference evidence="9" key="1">
    <citation type="submission" date="2023-05" db="EMBL/GenBank/DDBJ databases">
        <title>Anaerotaeda fermentans gen. nov., sp. nov., a novel anaerobic planctomycete of the new family within the order Sedimentisphaerales isolated from Taman Peninsula, Russia.</title>
        <authorList>
            <person name="Khomyakova M.A."/>
            <person name="Merkel A.Y."/>
            <person name="Slobodkin A.I."/>
        </authorList>
    </citation>
    <scope>NUCLEOTIDE SEQUENCE</scope>
    <source>
        <strain evidence="9">M17dextr</strain>
    </source>
</reference>
<sequence>MPRPTAHAVRSMVQTHTDNSIGDILAKRHLDADRDRWRQRLRDVTTRDVEAVLATRPGSYRLDKLLALVSPAAEACLEEMARQSQTLTRQRFGRTIKLYAPLYLSSFCVNRCRYCGFNVENRFERTRLTIDEALADAERIAREGFRDILLVSSEDRTFITSDYLAELAARLRERFSFIGIEIYQMSAGEYRRLFEAGIEGVTLYQETYDRQEYARQHPGGPKADYDLRLRGPDDMAQAGMREIGLGVLLGLADWRIETLALGEHASYLIRRYWRSHVSFSFPRLRPACGVPRDEFPHLLTDRNLVQMMLALRLCFADAGLVLSTREAAPFRDHVVALGPTRISAGSRTNPGGYSQADRGEGQFEVSDRRSPREVADMLARHGLEPVWKDWDRAFLDTNRP</sequence>
<dbReference type="SFLD" id="SFLDF00301">
    <property type="entry name" value="2-iminoacetate_synthase_(ThiH)"/>
    <property type="match status" value="1"/>
</dbReference>
<gene>
    <name evidence="9" type="primary">thiH</name>
    <name evidence="9" type="ORF">QJ522_16580</name>
</gene>
<dbReference type="InterPro" id="IPR034428">
    <property type="entry name" value="ThiH/NoCL/HydG-like"/>
</dbReference>
<name>A0AAW6U530_9BACT</name>
<dbReference type="PANTHER" id="PTHR43583:SF1">
    <property type="entry name" value="2-IMINOACETATE SYNTHASE"/>
    <property type="match status" value="1"/>
</dbReference>
<evidence type="ECO:0000259" key="8">
    <source>
        <dbReference type="SMART" id="SM00876"/>
    </source>
</evidence>
<dbReference type="PANTHER" id="PTHR43583">
    <property type="entry name" value="2-IMINOACETATE SYNTHASE"/>
    <property type="match status" value="1"/>
</dbReference>
<evidence type="ECO:0000256" key="7">
    <source>
        <dbReference type="SAM" id="MobiDB-lite"/>
    </source>
</evidence>
<protein>
    <submittedName>
        <fullName evidence="9">2-iminoacetate synthase ThiH</fullName>
    </submittedName>
</protein>
<dbReference type="InterPro" id="IPR058240">
    <property type="entry name" value="rSAM_sf"/>
</dbReference>
<dbReference type="InterPro" id="IPR012726">
    <property type="entry name" value="ThiH"/>
</dbReference>
<feature type="compositionally biased region" description="Polar residues" evidence="7">
    <location>
        <begin position="343"/>
        <end position="352"/>
    </location>
</feature>
<dbReference type="CDD" id="cd01335">
    <property type="entry name" value="Radical_SAM"/>
    <property type="match status" value="1"/>
</dbReference>
<proteinExistence type="predicted"/>
<dbReference type="GO" id="GO:0009228">
    <property type="term" value="P:thiamine biosynthetic process"/>
    <property type="evidence" value="ECO:0007669"/>
    <property type="project" value="InterPro"/>
</dbReference>
<evidence type="ECO:0000256" key="6">
    <source>
        <dbReference type="ARBA" id="ARBA00023014"/>
    </source>
</evidence>
<dbReference type="Proteomes" id="UP001431776">
    <property type="component" value="Unassembled WGS sequence"/>
</dbReference>
<dbReference type="AlphaFoldDB" id="A0AAW6U530"/>
<dbReference type="GO" id="GO:0005506">
    <property type="term" value="F:iron ion binding"/>
    <property type="evidence" value="ECO:0007669"/>
    <property type="project" value="InterPro"/>
</dbReference>
<comment type="cofactor">
    <cofactor evidence="1">
        <name>[4Fe-4S] cluster</name>
        <dbReference type="ChEBI" id="CHEBI:49883"/>
    </cofactor>
</comment>
<dbReference type="SUPFAM" id="SSF102114">
    <property type="entry name" value="Radical SAM enzymes"/>
    <property type="match status" value="1"/>
</dbReference>
<keyword evidence="10" id="KW-1185">Reference proteome</keyword>
<dbReference type="InterPro" id="IPR007197">
    <property type="entry name" value="rSAM"/>
</dbReference>
<dbReference type="NCBIfam" id="TIGR02351">
    <property type="entry name" value="thiH"/>
    <property type="match status" value="1"/>
</dbReference>
<dbReference type="EMBL" id="JASCXX010000023">
    <property type="protein sequence ID" value="MDI6450676.1"/>
    <property type="molecule type" value="Genomic_DNA"/>
</dbReference>
<evidence type="ECO:0000256" key="2">
    <source>
        <dbReference type="ARBA" id="ARBA00022485"/>
    </source>
</evidence>
<dbReference type="InterPro" id="IPR010722">
    <property type="entry name" value="BATS_dom"/>
</dbReference>
<dbReference type="Pfam" id="PF04055">
    <property type="entry name" value="Radical_SAM"/>
    <property type="match status" value="1"/>
</dbReference>
<dbReference type="SFLD" id="SFLDS00029">
    <property type="entry name" value="Radical_SAM"/>
    <property type="match status" value="1"/>
</dbReference>
<accession>A0AAW6U530</accession>
<dbReference type="Gene3D" id="3.20.20.70">
    <property type="entry name" value="Aldolase class I"/>
    <property type="match status" value="1"/>
</dbReference>
<comment type="caution">
    <text evidence="9">The sequence shown here is derived from an EMBL/GenBank/DDBJ whole genome shotgun (WGS) entry which is preliminary data.</text>
</comment>
<evidence type="ECO:0000313" key="10">
    <source>
        <dbReference type="Proteomes" id="UP001431776"/>
    </source>
</evidence>
<keyword evidence="5" id="KW-0408">Iron</keyword>
<keyword evidence="6" id="KW-0411">Iron-sulfur</keyword>